<keyword evidence="2" id="KW-1185">Reference proteome</keyword>
<accession>A0A1S6L2W3</accession>
<gene>
    <name evidence="1" type="ORF">YOLOSWAG_40</name>
</gene>
<name>A0A1S6L2W3_9CAUD</name>
<sequence>MELSQLTTMHLNVREVLAHGPYGMKNDPDPSYYVILRADEPVTVGQFANIVVNEHLTLWDVEVTDNGDDVEPGNFWQLVFKASRQDDMEHGLSFPDVFRAYELRQAAPDMLPVRKLMEEIVVAVQAAYGAVDGNVSVDLVGDMLHVTGNDLDEQVPLHPFYVSRALMGPTSFSRTQTGELHVHLEYPDVDPLVNWTTNHNSELQARARDYLDVVCLALVCKPVDEHGRPQYWYITVLKNGSMSEQSVPYTHIMRFAKLGQYPKVTFERERGGYRLEVNNDELLPQEVLALEKFDGRALALTFGL</sequence>
<dbReference type="Proteomes" id="UP000221250">
    <property type="component" value="Segment"/>
</dbReference>
<evidence type="ECO:0000313" key="1">
    <source>
        <dbReference type="EMBL" id="AQT28525.1"/>
    </source>
</evidence>
<proteinExistence type="predicted"/>
<dbReference type="EMBL" id="KY448244">
    <property type="protein sequence ID" value="AQT28525.1"/>
    <property type="molecule type" value="Genomic_DNA"/>
</dbReference>
<organism evidence="1 2">
    <name type="scientific">Erwinia phage vB_EamM_Yoloswag</name>
    <dbReference type="NCBI Taxonomy" id="1958956"/>
    <lineage>
        <taxon>Viruses</taxon>
        <taxon>Duplodnaviria</taxon>
        <taxon>Heunggongvirae</taxon>
        <taxon>Uroviricota</taxon>
        <taxon>Caudoviricetes</taxon>
        <taxon>Yoloswagvirus</taxon>
        <taxon>Yoloswagvirus yoloswag</taxon>
    </lineage>
</organism>
<evidence type="ECO:0000313" key="2">
    <source>
        <dbReference type="Proteomes" id="UP000221250"/>
    </source>
</evidence>
<reference evidence="1 2" key="1">
    <citation type="submission" date="2017-01" db="EMBL/GenBank/DDBJ databases">
        <authorList>
            <person name="Mah S.A."/>
            <person name="Swanson W.J."/>
            <person name="Moy G.W."/>
            <person name="Vacquier V.D."/>
        </authorList>
    </citation>
    <scope>NUCLEOTIDE SEQUENCE [LARGE SCALE GENOMIC DNA]</scope>
</reference>
<protein>
    <submittedName>
        <fullName evidence="1">Uncharacterized protein</fullName>
    </submittedName>
</protein>